<dbReference type="InterPro" id="IPR045851">
    <property type="entry name" value="AMP-bd_C_sf"/>
</dbReference>
<dbReference type="AlphaFoldDB" id="A0A417YBK1"/>
<dbReference type="OrthoDB" id="9757771at2"/>
<dbReference type="FunFam" id="3.30.300.30:FF:000008">
    <property type="entry name" value="2,3-dihydroxybenzoate-AMP ligase"/>
    <property type="match status" value="1"/>
</dbReference>
<dbReference type="InterPro" id="IPR020845">
    <property type="entry name" value="AMP-binding_CS"/>
</dbReference>
<protein>
    <submittedName>
        <fullName evidence="5">Long-chain fatty acid--CoA ligase</fullName>
    </submittedName>
</protein>
<proteinExistence type="inferred from homology"/>
<dbReference type="Gene3D" id="3.40.50.12780">
    <property type="entry name" value="N-terminal domain of ligase-like"/>
    <property type="match status" value="1"/>
</dbReference>
<dbReference type="Gene3D" id="3.30.300.30">
    <property type="match status" value="1"/>
</dbReference>
<reference evidence="5 6" key="1">
    <citation type="journal article" date="2007" name="Int. J. Syst. Evol. Microbiol.">
        <title>Oceanobacillus profundus sp. nov., isolated from a deep-sea sediment core.</title>
        <authorList>
            <person name="Kim Y.G."/>
            <person name="Choi D.H."/>
            <person name="Hyun S."/>
            <person name="Cho B.C."/>
        </authorList>
    </citation>
    <scope>NUCLEOTIDE SEQUENCE [LARGE SCALE GENOMIC DNA]</scope>
    <source>
        <strain evidence="5 6">DSM 18246</strain>
    </source>
</reference>
<keyword evidence="6" id="KW-1185">Reference proteome</keyword>
<dbReference type="PANTHER" id="PTHR43201:SF5">
    <property type="entry name" value="MEDIUM-CHAIN ACYL-COA LIGASE ACSF2, MITOCHONDRIAL"/>
    <property type="match status" value="1"/>
</dbReference>
<accession>A0A417YBK1</accession>
<gene>
    <name evidence="5" type="ORF">D1B32_18550</name>
</gene>
<evidence type="ECO:0000256" key="1">
    <source>
        <dbReference type="ARBA" id="ARBA00006432"/>
    </source>
</evidence>
<dbReference type="Pfam" id="PF13193">
    <property type="entry name" value="AMP-binding_C"/>
    <property type="match status" value="1"/>
</dbReference>
<feature type="domain" description="AMP-binding enzyme C-terminal" evidence="4">
    <location>
        <begin position="409"/>
        <end position="482"/>
    </location>
</feature>
<dbReference type="GO" id="GO:0031956">
    <property type="term" value="F:medium-chain fatty acid-CoA ligase activity"/>
    <property type="evidence" value="ECO:0007669"/>
    <property type="project" value="TreeGrafter"/>
</dbReference>
<organism evidence="5 6">
    <name type="scientific">Oceanobacillus profundus</name>
    <dbReference type="NCBI Taxonomy" id="372463"/>
    <lineage>
        <taxon>Bacteria</taxon>
        <taxon>Bacillati</taxon>
        <taxon>Bacillota</taxon>
        <taxon>Bacilli</taxon>
        <taxon>Bacillales</taxon>
        <taxon>Bacillaceae</taxon>
        <taxon>Oceanobacillus</taxon>
    </lineage>
</organism>
<dbReference type="SUPFAM" id="SSF56801">
    <property type="entry name" value="Acetyl-CoA synthetase-like"/>
    <property type="match status" value="1"/>
</dbReference>
<dbReference type="PROSITE" id="PS00455">
    <property type="entry name" value="AMP_BINDING"/>
    <property type="match status" value="1"/>
</dbReference>
<dbReference type="GO" id="GO:0006631">
    <property type="term" value="P:fatty acid metabolic process"/>
    <property type="evidence" value="ECO:0007669"/>
    <property type="project" value="TreeGrafter"/>
</dbReference>
<dbReference type="InterPro" id="IPR025110">
    <property type="entry name" value="AMP-bd_C"/>
</dbReference>
<evidence type="ECO:0000313" key="6">
    <source>
        <dbReference type="Proteomes" id="UP000285456"/>
    </source>
</evidence>
<dbReference type="InterPro" id="IPR042099">
    <property type="entry name" value="ANL_N_sf"/>
</dbReference>
<evidence type="ECO:0000259" key="4">
    <source>
        <dbReference type="Pfam" id="PF13193"/>
    </source>
</evidence>
<dbReference type="Proteomes" id="UP000285456">
    <property type="component" value="Unassembled WGS sequence"/>
</dbReference>
<dbReference type="RefSeq" id="WP_118890112.1">
    <property type="nucleotide sequence ID" value="NZ_JAMAWL010000003.1"/>
</dbReference>
<feature type="domain" description="AMP-dependent synthetase/ligase" evidence="3">
    <location>
        <begin position="8"/>
        <end position="359"/>
    </location>
</feature>
<dbReference type="Pfam" id="PF00501">
    <property type="entry name" value="AMP-binding"/>
    <property type="match status" value="1"/>
</dbReference>
<dbReference type="EMBL" id="QWEH01000016">
    <property type="protein sequence ID" value="RHW30073.1"/>
    <property type="molecule type" value="Genomic_DNA"/>
</dbReference>
<comment type="similarity">
    <text evidence="1">Belongs to the ATP-dependent AMP-binding enzyme family.</text>
</comment>
<evidence type="ECO:0000259" key="3">
    <source>
        <dbReference type="Pfam" id="PF00501"/>
    </source>
</evidence>
<evidence type="ECO:0000313" key="5">
    <source>
        <dbReference type="EMBL" id="RHW30073.1"/>
    </source>
</evidence>
<sequence length="501" mass="56641">MLYDINWFESRVQLTPKDIAIIDSETKESWTYEELYERVIKVSNFFHTKGVRKGDRVAILAPNHISYFDFFFASMKIGAIFVPLNWRVAKAELHYCINDCDPKVIGVNPDFKANLDAAETNGTYITIDTSNYIDDLYYEQATFDGNLHEEDPLAMIYTGGTTGCPKGVVLSHKSILWNALNTIVSWGLSKEDTTLTCLPMFHTGGLNVLSLPLLLSGGKVVLLANFDASQVIEELLQYKCTIAMLVPTMYHMMIETKTFKTATFPDMKVFVSGGAPCPYKVYEAFSKKGIAFKEGYGLTEAGPNNFYIDPKDAMHKLGSVGKPMLFNDIKIMKDEEVITTVDEVGELYIRGSHAFTYYWNRPEETKTTLIDGWIRTGDIARQDADGYFYIVGRKKDMIITGGENVYPLEIEHWLEAHPAIDEAAVIGLPDEKWGEAVVACIVTEKVLTVEELEDYCKQQLTRYKVPKQFFFLTELPKTDVGKVNKKTLKLKYSNHTDSTIS</sequence>
<dbReference type="PANTHER" id="PTHR43201">
    <property type="entry name" value="ACYL-COA SYNTHETASE"/>
    <property type="match status" value="1"/>
</dbReference>
<dbReference type="InterPro" id="IPR000873">
    <property type="entry name" value="AMP-dep_synth/lig_dom"/>
</dbReference>
<keyword evidence="2 5" id="KW-0436">Ligase</keyword>
<comment type="caution">
    <text evidence="5">The sequence shown here is derived from an EMBL/GenBank/DDBJ whole genome shotgun (WGS) entry which is preliminary data.</text>
</comment>
<evidence type="ECO:0000256" key="2">
    <source>
        <dbReference type="ARBA" id="ARBA00022598"/>
    </source>
</evidence>
<name>A0A417YBK1_9BACI</name>